<gene>
    <name evidence="8" type="ORF">ABOZ73_08620</name>
</gene>
<evidence type="ECO:0000256" key="5">
    <source>
        <dbReference type="SAM" id="SignalP"/>
    </source>
</evidence>
<feature type="domain" description="TonB-dependent receptor plug" evidence="7">
    <location>
        <begin position="61"/>
        <end position="157"/>
    </location>
</feature>
<comment type="subcellular location">
    <subcellularLocation>
        <location evidence="1 4">Cell outer membrane</location>
    </subcellularLocation>
</comment>
<dbReference type="RefSeq" id="WP_369062336.1">
    <property type="nucleotide sequence ID" value="NZ_CP158375.1"/>
</dbReference>
<evidence type="ECO:0000256" key="1">
    <source>
        <dbReference type="ARBA" id="ARBA00004442"/>
    </source>
</evidence>
<feature type="signal peptide" evidence="5">
    <location>
        <begin position="1"/>
        <end position="25"/>
    </location>
</feature>
<sequence length="904" mass="98135">MILKSYLLIGASGLALLMAPQMASAQSASASAAAQDEPQAVEEIVVQGFRASLETSQAIKQNSDEMIDSIVAEDIGKLPDVTGAESLARVPGVSVERSGGEAASVRVRGLPDLTTTYNGREIFTAEGRSVALQDFPSGTIARFDVYKTGAANLIEGGIAGLIDVRSRKPFDFKGARVAGGVTGLHWRQSDRTGFDANLLLSNRWDTSIGEIGVLVEGFYTDNNFADPGRVNNQTIQLRPATATFPGARYPAVVTFEYPSATRWRPAGQAAVQWRPNEALELYGDFLYQGFRGRGRSRALQVQAGSAATISDVTYCEGSSTLICEMTATGGNPVGAYQVGQWSGTNTYQGGGGFIWKAGQARIKGDVAYTDSTFTSTNFQMNTQTNQTGTRIFNFDDQDGGGGGSAQVLGINLLDREAWRMTGYAENGSQAHGTSLQGRLDADIPLELSIFDMLQVGVRYSDRDAEVENYNTGNINAPAGTPAQLAALQFANLPLEFRNVPAGFKGDDSNHPTTWLSATRESVIQYMDLIRTLSGRATGMPLRVPQYTSNEESYAAYAQVHYGFDLGSVPVDGQIGLRAVRTKTSLDGTVTVGTTTPTPYSRSNEYDDFLPNVSARFKLTPELQARLSFTKTRTRPSFGQLNPTLTIGATTNCTDPSNPATCFRTATGGNPDLQPIESNNYDASLEYYFSRSGSATIQVFRRDVDGFINNRTRIINDPELGPLNINSPENGQKGRIQGVEVGFRTFLRTDFLPSWTNNLGVLGNYTYLDHGSELSQAVAATLPGQQPITNTSKHLANASVFYEDKKVSLRASYNYRSWFQTYAAVTDPAVTGTQPTLPMREEGRGVVDLSGSFNPTPQVSVFFNVANALGNPARNARQFNVQGDSYPWQVRYLESVYRMGLRFRY</sequence>
<name>A0AB39KXA3_9CAUL</name>
<organism evidence="8">
    <name type="scientific">Caulobacter sp. 73W</name>
    <dbReference type="NCBI Taxonomy" id="3161137"/>
    <lineage>
        <taxon>Bacteria</taxon>
        <taxon>Pseudomonadati</taxon>
        <taxon>Pseudomonadota</taxon>
        <taxon>Alphaproteobacteria</taxon>
        <taxon>Caulobacterales</taxon>
        <taxon>Caulobacteraceae</taxon>
        <taxon>Caulobacter</taxon>
    </lineage>
</organism>
<dbReference type="PANTHER" id="PTHR40980:SF3">
    <property type="entry name" value="TONB-DEPENDENT RECEPTOR-LIKE BETA-BARREL DOMAIN-CONTAINING PROTEIN"/>
    <property type="match status" value="1"/>
</dbReference>
<evidence type="ECO:0000259" key="6">
    <source>
        <dbReference type="Pfam" id="PF00593"/>
    </source>
</evidence>
<dbReference type="Pfam" id="PF00593">
    <property type="entry name" value="TonB_dep_Rec_b-barrel"/>
    <property type="match status" value="1"/>
</dbReference>
<evidence type="ECO:0000259" key="7">
    <source>
        <dbReference type="Pfam" id="PF07715"/>
    </source>
</evidence>
<accession>A0AB39KXA3</accession>
<keyword evidence="2 4" id="KW-0472">Membrane</keyword>
<feature type="chain" id="PRO_5044342640" evidence="5">
    <location>
        <begin position="26"/>
        <end position="904"/>
    </location>
</feature>
<keyword evidence="5" id="KW-0732">Signal</keyword>
<dbReference type="Gene3D" id="2.170.130.10">
    <property type="entry name" value="TonB-dependent receptor, plug domain"/>
    <property type="match status" value="1"/>
</dbReference>
<dbReference type="AlphaFoldDB" id="A0AB39KXA3"/>
<keyword evidence="8" id="KW-0675">Receptor</keyword>
<dbReference type="PANTHER" id="PTHR40980">
    <property type="entry name" value="PLUG DOMAIN-CONTAINING PROTEIN"/>
    <property type="match status" value="1"/>
</dbReference>
<dbReference type="InterPro" id="IPR036942">
    <property type="entry name" value="Beta-barrel_TonB_sf"/>
</dbReference>
<dbReference type="Pfam" id="PF07715">
    <property type="entry name" value="Plug"/>
    <property type="match status" value="1"/>
</dbReference>
<evidence type="ECO:0000256" key="4">
    <source>
        <dbReference type="RuleBase" id="RU003357"/>
    </source>
</evidence>
<proteinExistence type="inferred from homology"/>
<keyword evidence="4" id="KW-0798">TonB box</keyword>
<comment type="similarity">
    <text evidence="4">Belongs to the TonB-dependent receptor family.</text>
</comment>
<evidence type="ECO:0000256" key="2">
    <source>
        <dbReference type="ARBA" id="ARBA00023136"/>
    </source>
</evidence>
<dbReference type="InterPro" id="IPR010104">
    <property type="entry name" value="TonB_rcpt_bac"/>
</dbReference>
<dbReference type="EMBL" id="CP158375">
    <property type="protein sequence ID" value="XDO98461.1"/>
    <property type="molecule type" value="Genomic_DNA"/>
</dbReference>
<keyword evidence="3" id="KW-0998">Cell outer membrane</keyword>
<dbReference type="GO" id="GO:0009279">
    <property type="term" value="C:cell outer membrane"/>
    <property type="evidence" value="ECO:0007669"/>
    <property type="project" value="UniProtKB-SubCell"/>
</dbReference>
<dbReference type="NCBIfam" id="TIGR01782">
    <property type="entry name" value="TonB-Xanth-Caul"/>
    <property type="match status" value="1"/>
</dbReference>
<dbReference type="SUPFAM" id="SSF56935">
    <property type="entry name" value="Porins"/>
    <property type="match status" value="1"/>
</dbReference>
<dbReference type="InterPro" id="IPR000531">
    <property type="entry name" value="Beta-barrel_TonB"/>
</dbReference>
<feature type="domain" description="TonB-dependent receptor-like beta-barrel" evidence="6">
    <location>
        <begin position="382"/>
        <end position="866"/>
    </location>
</feature>
<dbReference type="InterPro" id="IPR037066">
    <property type="entry name" value="Plug_dom_sf"/>
</dbReference>
<dbReference type="CDD" id="cd01347">
    <property type="entry name" value="ligand_gated_channel"/>
    <property type="match status" value="1"/>
</dbReference>
<evidence type="ECO:0000256" key="3">
    <source>
        <dbReference type="ARBA" id="ARBA00023237"/>
    </source>
</evidence>
<protein>
    <submittedName>
        <fullName evidence="8">TonB-dependent receptor</fullName>
    </submittedName>
</protein>
<dbReference type="Gene3D" id="2.40.170.20">
    <property type="entry name" value="TonB-dependent receptor, beta-barrel domain"/>
    <property type="match status" value="1"/>
</dbReference>
<reference evidence="8" key="1">
    <citation type="submission" date="2024-06" db="EMBL/GenBank/DDBJ databases">
        <title>Caulobacter inopinatus, sp. nov.</title>
        <authorList>
            <person name="Donachie S.P."/>
        </authorList>
    </citation>
    <scope>NUCLEOTIDE SEQUENCE</scope>
    <source>
        <strain evidence="8">73W</strain>
    </source>
</reference>
<dbReference type="InterPro" id="IPR012910">
    <property type="entry name" value="Plug_dom"/>
</dbReference>
<evidence type="ECO:0000313" key="8">
    <source>
        <dbReference type="EMBL" id="XDO98461.1"/>
    </source>
</evidence>